<dbReference type="GO" id="GO:0005886">
    <property type="term" value="C:plasma membrane"/>
    <property type="evidence" value="ECO:0007669"/>
    <property type="project" value="UniProtKB-SubCell"/>
</dbReference>
<evidence type="ECO:0000313" key="6">
    <source>
        <dbReference type="EMBL" id="ELZ13465.1"/>
    </source>
</evidence>
<keyword evidence="3 5" id="KW-1133">Transmembrane helix</keyword>
<dbReference type="Pfam" id="PF01040">
    <property type="entry name" value="UbiA"/>
    <property type="match status" value="1"/>
</dbReference>
<dbReference type="STRING" id="1227490.C479_01431"/>
<accession>M0BRA0</accession>
<dbReference type="PANTHER" id="PTHR42723">
    <property type="entry name" value="CHLOROPHYLL SYNTHASE"/>
    <property type="match status" value="1"/>
</dbReference>
<feature type="transmembrane region" description="Helical" evidence="5">
    <location>
        <begin position="239"/>
        <end position="256"/>
    </location>
</feature>
<dbReference type="PANTHER" id="PTHR42723:SF1">
    <property type="entry name" value="CHLOROPHYLL SYNTHASE, CHLOROPLASTIC"/>
    <property type="match status" value="1"/>
</dbReference>
<feature type="transmembrane region" description="Helical" evidence="5">
    <location>
        <begin position="89"/>
        <end position="110"/>
    </location>
</feature>
<proteinExistence type="predicted"/>
<keyword evidence="2 5" id="KW-0812">Transmembrane</keyword>
<keyword evidence="7" id="KW-1185">Reference proteome</keyword>
<feature type="transmembrane region" description="Helical" evidence="5">
    <location>
        <begin position="21"/>
        <end position="44"/>
    </location>
</feature>
<organism evidence="6 7">
    <name type="scientific">Halovivax asiaticus JCM 14624</name>
    <dbReference type="NCBI Taxonomy" id="1227490"/>
    <lineage>
        <taxon>Archaea</taxon>
        <taxon>Methanobacteriati</taxon>
        <taxon>Methanobacteriota</taxon>
        <taxon>Stenosarchaea group</taxon>
        <taxon>Halobacteria</taxon>
        <taxon>Halobacteriales</taxon>
        <taxon>Natrialbaceae</taxon>
        <taxon>Halovivax</taxon>
    </lineage>
</organism>
<feature type="transmembrane region" description="Helical" evidence="5">
    <location>
        <begin position="263"/>
        <end position="286"/>
    </location>
</feature>
<name>M0BRA0_9EURY</name>
<comment type="subcellular location">
    <subcellularLocation>
        <location evidence="1">Cell membrane</location>
        <topology evidence="1">Multi-pass membrane protein</topology>
    </subcellularLocation>
</comment>
<dbReference type="InterPro" id="IPR044878">
    <property type="entry name" value="UbiA_sf"/>
</dbReference>
<dbReference type="Proteomes" id="UP000011560">
    <property type="component" value="Unassembled WGS sequence"/>
</dbReference>
<dbReference type="GO" id="GO:0016765">
    <property type="term" value="F:transferase activity, transferring alkyl or aryl (other than methyl) groups"/>
    <property type="evidence" value="ECO:0007669"/>
    <property type="project" value="InterPro"/>
</dbReference>
<gene>
    <name evidence="6" type="primary">ubiA</name>
    <name evidence="6" type="ORF">C479_01431</name>
</gene>
<reference evidence="6 7" key="1">
    <citation type="journal article" date="2014" name="PLoS Genet.">
        <title>Phylogenetically driven sequencing of extremely halophilic archaea reveals strategies for static and dynamic osmo-response.</title>
        <authorList>
            <person name="Becker E.A."/>
            <person name="Seitzer P.M."/>
            <person name="Tritt A."/>
            <person name="Larsen D."/>
            <person name="Krusor M."/>
            <person name="Yao A.I."/>
            <person name="Wu D."/>
            <person name="Madern D."/>
            <person name="Eisen J.A."/>
            <person name="Darling A.E."/>
            <person name="Facciotti M.T."/>
        </authorList>
    </citation>
    <scope>NUCLEOTIDE SEQUENCE [LARGE SCALE GENOMIC DNA]</scope>
    <source>
        <strain evidence="6 7">JCM 14624</strain>
    </source>
</reference>
<evidence type="ECO:0000256" key="5">
    <source>
        <dbReference type="SAM" id="Phobius"/>
    </source>
</evidence>
<dbReference type="EMBL" id="AOIQ01000006">
    <property type="protein sequence ID" value="ELZ13465.1"/>
    <property type="molecule type" value="Genomic_DNA"/>
</dbReference>
<feature type="transmembrane region" description="Helical" evidence="5">
    <location>
        <begin position="116"/>
        <end position="134"/>
    </location>
</feature>
<evidence type="ECO:0000256" key="1">
    <source>
        <dbReference type="ARBA" id="ARBA00004651"/>
    </source>
</evidence>
<feature type="transmembrane region" description="Helical" evidence="5">
    <location>
        <begin position="168"/>
        <end position="186"/>
    </location>
</feature>
<dbReference type="InterPro" id="IPR000537">
    <property type="entry name" value="UbiA_prenyltransferase"/>
</dbReference>
<protein>
    <submittedName>
        <fullName evidence="6">Prenyltransferase</fullName>
    </submittedName>
</protein>
<evidence type="ECO:0000256" key="2">
    <source>
        <dbReference type="ARBA" id="ARBA00022692"/>
    </source>
</evidence>
<dbReference type="RefSeq" id="WP_007696726.1">
    <property type="nucleotide sequence ID" value="NZ_AOIQ01000006.1"/>
</dbReference>
<dbReference type="AlphaFoldDB" id="M0BRA0"/>
<evidence type="ECO:0000313" key="7">
    <source>
        <dbReference type="Proteomes" id="UP000011560"/>
    </source>
</evidence>
<evidence type="ECO:0000256" key="3">
    <source>
        <dbReference type="ARBA" id="ARBA00022989"/>
    </source>
</evidence>
<feature type="transmembrane region" description="Helical" evidence="5">
    <location>
        <begin position="213"/>
        <end position="233"/>
    </location>
</feature>
<dbReference type="InterPro" id="IPR050475">
    <property type="entry name" value="Prenyltransferase_related"/>
</dbReference>
<comment type="caution">
    <text evidence="6">The sequence shown here is derived from an EMBL/GenBank/DDBJ whole genome shotgun (WGS) entry which is preliminary data.</text>
</comment>
<evidence type="ECO:0000256" key="4">
    <source>
        <dbReference type="ARBA" id="ARBA00023136"/>
    </source>
</evidence>
<keyword evidence="6" id="KW-0808">Transferase</keyword>
<keyword evidence="4 5" id="KW-0472">Membrane</keyword>
<sequence>MSDSVLDASHGRPNVVDGALTLVHSNVFIALAATSWVVTTAVLAELPLEPLPPFIVFAVTLFVYSLNRFTDIDEDEYNVPGRAAFTKRYGRFLLIIGTLAYLGAVGFALAFDLPRAELLLAPIAVITLYSVLGLKRIFLVKNLLVGIAWGGIPLGVGVYYGVPMDTEILLLTAYVVAMLTIAAIIFDLKDIVGDRHEGIVTVPRVIGTRRTRLYSAGATVVVTLGVVAAIWASLVPPRYLVLLVFSAYVFSYCLSADPDASPLFYGLVVDGEHLFLALLVAILAAIGVL</sequence>
<dbReference type="Gene3D" id="1.20.120.1780">
    <property type="entry name" value="UbiA prenyltransferase"/>
    <property type="match status" value="1"/>
</dbReference>
<feature type="transmembrane region" description="Helical" evidence="5">
    <location>
        <begin position="50"/>
        <end position="69"/>
    </location>
</feature>
<feature type="transmembrane region" description="Helical" evidence="5">
    <location>
        <begin position="143"/>
        <end position="162"/>
    </location>
</feature>
<dbReference type="OrthoDB" id="293340at2157"/>
<dbReference type="Gene3D" id="1.10.357.140">
    <property type="entry name" value="UbiA prenyltransferase"/>
    <property type="match status" value="1"/>
</dbReference>